<dbReference type="GO" id="GO:0020037">
    <property type="term" value="F:heme binding"/>
    <property type="evidence" value="ECO:0007669"/>
    <property type="project" value="InterPro"/>
</dbReference>
<accession>A0A7J9UY28</accession>
<dbReference type="InterPro" id="IPR017972">
    <property type="entry name" value="Cyt_P450_CS"/>
</dbReference>
<keyword evidence="4 7" id="KW-0560">Oxidoreductase</keyword>
<comment type="similarity">
    <text evidence="1 7">Belongs to the cytochrome P450 family.</text>
</comment>
<name>A0A7J9UY28_9MICO</name>
<dbReference type="InterPro" id="IPR036396">
    <property type="entry name" value="Cyt_P450_sf"/>
</dbReference>
<keyword evidence="6 7" id="KW-0503">Monooxygenase</keyword>
<dbReference type="CDD" id="cd20625">
    <property type="entry name" value="CYP164-like"/>
    <property type="match status" value="1"/>
</dbReference>
<dbReference type="PANTHER" id="PTHR46696">
    <property type="entry name" value="P450, PUTATIVE (EUROFUNG)-RELATED"/>
    <property type="match status" value="1"/>
</dbReference>
<evidence type="ECO:0000256" key="7">
    <source>
        <dbReference type="RuleBase" id="RU000461"/>
    </source>
</evidence>
<gene>
    <name evidence="9" type="ORF">GB882_08880</name>
</gene>
<proteinExistence type="inferred from homology"/>
<organism evidence="9 10">
    <name type="scientific">Georgenia ruanii</name>
    <dbReference type="NCBI Taxonomy" id="348442"/>
    <lineage>
        <taxon>Bacteria</taxon>
        <taxon>Bacillati</taxon>
        <taxon>Actinomycetota</taxon>
        <taxon>Actinomycetes</taxon>
        <taxon>Micrococcales</taxon>
        <taxon>Bogoriellaceae</taxon>
        <taxon>Georgenia</taxon>
    </lineage>
</organism>
<dbReference type="OrthoDB" id="54272at2"/>
<dbReference type="GO" id="GO:0004497">
    <property type="term" value="F:monooxygenase activity"/>
    <property type="evidence" value="ECO:0007669"/>
    <property type="project" value="UniProtKB-KW"/>
</dbReference>
<keyword evidence="10" id="KW-1185">Reference proteome</keyword>
<keyword evidence="5 7" id="KW-0408">Iron</keyword>
<keyword evidence="3 7" id="KW-0479">Metal-binding</keyword>
<dbReference type="InterPro" id="IPR001128">
    <property type="entry name" value="Cyt_P450"/>
</dbReference>
<dbReference type="Gene3D" id="1.10.630.10">
    <property type="entry name" value="Cytochrome P450"/>
    <property type="match status" value="1"/>
</dbReference>
<feature type="region of interest" description="Disordered" evidence="8">
    <location>
        <begin position="56"/>
        <end position="80"/>
    </location>
</feature>
<evidence type="ECO:0000256" key="1">
    <source>
        <dbReference type="ARBA" id="ARBA00010617"/>
    </source>
</evidence>
<dbReference type="PROSITE" id="PS00086">
    <property type="entry name" value="CYTOCHROME_P450"/>
    <property type="match status" value="1"/>
</dbReference>
<dbReference type="PRINTS" id="PR00359">
    <property type="entry name" value="BP450"/>
</dbReference>
<dbReference type="PRINTS" id="PR00385">
    <property type="entry name" value="P450"/>
</dbReference>
<dbReference type="FunFam" id="1.10.630.10:FF:000018">
    <property type="entry name" value="Cytochrome P450 monooxygenase"/>
    <property type="match status" value="1"/>
</dbReference>
<dbReference type="PANTHER" id="PTHR46696:SF1">
    <property type="entry name" value="CYTOCHROME P450 YJIB-RELATED"/>
    <property type="match status" value="1"/>
</dbReference>
<evidence type="ECO:0000256" key="8">
    <source>
        <dbReference type="SAM" id="MobiDB-lite"/>
    </source>
</evidence>
<protein>
    <submittedName>
        <fullName evidence="9">Cytochrome P450</fullName>
    </submittedName>
</protein>
<feature type="compositionally biased region" description="Low complexity" evidence="8">
    <location>
        <begin position="65"/>
        <end position="77"/>
    </location>
</feature>
<evidence type="ECO:0000256" key="6">
    <source>
        <dbReference type="ARBA" id="ARBA00023033"/>
    </source>
</evidence>
<evidence type="ECO:0000313" key="10">
    <source>
        <dbReference type="Proteomes" id="UP000429644"/>
    </source>
</evidence>
<dbReference type="GO" id="GO:0005506">
    <property type="term" value="F:iron ion binding"/>
    <property type="evidence" value="ECO:0007669"/>
    <property type="project" value="InterPro"/>
</dbReference>
<evidence type="ECO:0000256" key="3">
    <source>
        <dbReference type="ARBA" id="ARBA00022723"/>
    </source>
</evidence>
<evidence type="ECO:0000256" key="2">
    <source>
        <dbReference type="ARBA" id="ARBA00022617"/>
    </source>
</evidence>
<dbReference type="EMBL" id="WHPD01001915">
    <property type="protein sequence ID" value="MPV88780.1"/>
    <property type="molecule type" value="Genomic_DNA"/>
</dbReference>
<comment type="caution">
    <text evidence="9">The sequence shown here is derived from an EMBL/GenBank/DDBJ whole genome shotgun (WGS) entry which is preliminary data.</text>
</comment>
<dbReference type="Proteomes" id="UP000429644">
    <property type="component" value="Unassembled WGS sequence"/>
</dbReference>
<dbReference type="InterPro" id="IPR002397">
    <property type="entry name" value="Cyt_P450_B"/>
</dbReference>
<evidence type="ECO:0000313" key="9">
    <source>
        <dbReference type="EMBL" id="MPV88780.1"/>
    </source>
</evidence>
<dbReference type="AlphaFoldDB" id="A0A7J9UY28"/>
<reference evidence="9 10" key="1">
    <citation type="submission" date="2019-10" db="EMBL/GenBank/DDBJ databases">
        <title>Georgenia wutianyii sp. nov. and Georgenia yuyongxinii sp. nov. isolated from plateau pika (Ochotona curzoniae) in the Qinghai-Tibet plateau of China.</title>
        <authorList>
            <person name="Tian Z."/>
        </authorList>
    </citation>
    <scope>NUCLEOTIDE SEQUENCE [LARGE SCALE GENOMIC DNA]</scope>
    <source>
        <strain evidence="9 10">JCM 15130</strain>
    </source>
</reference>
<sequence length="422" mass="46374">MTASPSVFAQILDYANRADPYPLYAELRKTPVALQEDGSYVVSTYREIVDLLHDPRISSDPHNLPPEAAAAGAEDAPGLPPSFIRTDPPEHDRLRRLAMRHFGPPHTPDRIDAMVPDLRRTITGLIDGLTGQSEVDVVDQVAYPFPVTVICQLLGVPREDEPRFHVWVEAIVGALDPSGGAAEEVQRKAAAARQQMGLYFVRLVDAHRGAPGADLLSALATDDGPEGRMTDGQLLTTAFLLLIAGHETTVNLITNGTLTLLRHPAVLERLRREPEMVIHLVEELLRYEPPVHFIPWRAALDDIEIAGTTIPRGSRVVLVLASGSRDPAHVRDPDRFDPDRFDPDRFGLTRDTDQHLGFGGGIHYCFGAPLARLETQTALTELSRRLVNPRLVVDPPPYRQNPVLRGPRHLQVAVDGIAPASS</sequence>
<dbReference type="SUPFAM" id="SSF48264">
    <property type="entry name" value="Cytochrome P450"/>
    <property type="match status" value="1"/>
</dbReference>
<dbReference type="GO" id="GO:0016705">
    <property type="term" value="F:oxidoreductase activity, acting on paired donors, with incorporation or reduction of molecular oxygen"/>
    <property type="evidence" value="ECO:0007669"/>
    <property type="project" value="InterPro"/>
</dbReference>
<dbReference type="Pfam" id="PF00067">
    <property type="entry name" value="p450"/>
    <property type="match status" value="1"/>
</dbReference>
<keyword evidence="2 7" id="KW-0349">Heme</keyword>
<evidence type="ECO:0000256" key="4">
    <source>
        <dbReference type="ARBA" id="ARBA00023002"/>
    </source>
</evidence>
<evidence type="ECO:0000256" key="5">
    <source>
        <dbReference type="ARBA" id="ARBA00023004"/>
    </source>
</evidence>